<proteinExistence type="predicted"/>
<accession>A0A840TZZ0</accession>
<protein>
    <submittedName>
        <fullName evidence="1">Uncharacterized protein</fullName>
    </submittedName>
</protein>
<reference evidence="1 2" key="1">
    <citation type="submission" date="2020-08" db="EMBL/GenBank/DDBJ databases">
        <title>Genomic Encyclopedia of Type Strains, Phase IV (KMG-IV): sequencing the most valuable type-strain genomes for metagenomic binning, comparative biology and taxonomic classification.</title>
        <authorList>
            <person name="Goeker M."/>
        </authorList>
    </citation>
    <scope>NUCLEOTIDE SEQUENCE [LARGE SCALE GENOMIC DNA]</scope>
    <source>
        <strain evidence="1 2">DSM 105074</strain>
    </source>
</reference>
<gene>
    <name evidence="1" type="ORF">HNQ92_005259</name>
</gene>
<organism evidence="1 2">
    <name type="scientific">Rhabdobacter roseus</name>
    <dbReference type="NCBI Taxonomy" id="1655419"/>
    <lineage>
        <taxon>Bacteria</taxon>
        <taxon>Pseudomonadati</taxon>
        <taxon>Bacteroidota</taxon>
        <taxon>Cytophagia</taxon>
        <taxon>Cytophagales</taxon>
        <taxon>Cytophagaceae</taxon>
        <taxon>Rhabdobacter</taxon>
    </lineage>
</organism>
<dbReference type="Proteomes" id="UP000557307">
    <property type="component" value="Unassembled WGS sequence"/>
</dbReference>
<dbReference type="AlphaFoldDB" id="A0A840TZZ0"/>
<comment type="caution">
    <text evidence="1">The sequence shown here is derived from an EMBL/GenBank/DDBJ whole genome shotgun (WGS) entry which is preliminary data.</text>
</comment>
<evidence type="ECO:0000313" key="1">
    <source>
        <dbReference type="EMBL" id="MBB5287097.1"/>
    </source>
</evidence>
<keyword evidence="2" id="KW-1185">Reference proteome</keyword>
<dbReference type="EMBL" id="JACHGF010000014">
    <property type="protein sequence ID" value="MBB5287097.1"/>
    <property type="molecule type" value="Genomic_DNA"/>
</dbReference>
<dbReference type="RefSeq" id="WP_184178867.1">
    <property type="nucleotide sequence ID" value="NZ_JACHGF010000014.1"/>
</dbReference>
<name>A0A840TZZ0_9BACT</name>
<evidence type="ECO:0000313" key="2">
    <source>
        <dbReference type="Proteomes" id="UP000557307"/>
    </source>
</evidence>
<sequence>MAQAFFCTPIFRGLFLWGILGMFEGKNQFTKTKMKKSSNVEQWDVCFMAIWPCLAEIDEIHYSLEVKKETWPTNITFFSKENFAFPYNNAPINFQNSAFITIESKIYFDGDYNSLFNHYAINIKNSQKLIDKYMRVINDFIIRLKYSYSTDENFMFRLRNIGIIDLTIHNLFINNHPIYLRSSPAFPKHYPIFQNQKDGIELKNNINSEWILLTRAADLINIGYYGEGLIVSFALFDSKVQDFIKKGFKGLTNDEIDSIVRGIEKKRLSIYLGPLLKLLYNKSLMDNNELKKDLVWINKKRNEIMHNGDSCTYEEAVKALDIVNNFLKELNILGNNLDIPKPRLIY</sequence>